<keyword evidence="18" id="KW-1185">Reference proteome</keyword>
<evidence type="ECO:0000256" key="9">
    <source>
        <dbReference type="ARBA" id="ARBA00022968"/>
    </source>
</evidence>
<keyword evidence="11 14" id="KW-0472">Membrane</keyword>
<evidence type="ECO:0000256" key="4">
    <source>
        <dbReference type="ARBA" id="ARBA00022554"/>
    </source>
</evidence>
<dbReference type="Gene3D" id="3.40.50.1820">
    <property type="entry name" value="alpha/beta hydrolase"/>
    <property type="match status" value="1"/>
</dbReference>
<dbReference type="PANTHER" id="PTHR11731:SF200">
    <property type="entry name" value="DIPEPTIDYL PEPTIDASE 10, ISOFORM B"/>
    <property type="match status" value="1"/>
</dbReference>
<evidence type="ECO:0000259" key="15">
    <source>
        <dbReference type="Pfam" id="PF00326"/>
    </source>
</evidence>
<evidence type="ECO:0000256" key="1">
    <source>
        <dbReference type="ARBA" id="ARBA00004576"/>
    </source>
</evidence>
<evidence type="ECO:0000313" key="17">
    <source>
        <dbReference type="EMBL" id="VVT56454.1"/>
    </source>
</evidence>
<dbReference type="Pfam" id="PF00930">
    <property type="entry name" value="DPPIV_N"/>
    <property type="match status" value="1"/>
</dbReference>
<evidence type="ECO:0000256" key="3">
    <source>
        <dbReference type="ARBA" id="ARBA00022438"/>
    </source>
</evidence>
<protein>
    <recommendedName>
        <fullName evidence="19">Dipeptidyl-peptidase IV</fullName>
    </recommendedName>
</protein>
<feature type="compositionally biased region" description="Polar residues" evidence="13">
    <location>
        <begin position="54"/>
        <end position="63"/>
    </location>
</feature>
<dbReference type="InterPro" id="IPR050278">
    <property type="entry name" value="Serine_Prot_S9B/DPPIV"/>
</dbReference>
<dbReference type="InterPro" id="IPR002469">
    <property type="entry name" value="Peptidase_S9B_N"/>
</dbReference>
<dbReference type="EMBL" id="CABVLU010000004">
    <property type="protein sequence ID" value="VVT56454.1"/>
    <property type="molecule type" value="Genomic_DNA"/>
</dbReference>
<dbReference type="PANTHER" id="PTHR11731">
    <property type="entry name" value="PROTEASE FAMILY S9B,C DIPEPTIDYL-PEPTIDASE IV-RELATED"/>
    <property type="match status" value="1"/>
</dbReference>
<feature type="region of interest" description="Disordered" evidence="13">
    <location>
        <begin position="1"/>
        <end position="117"/>
    </location>
</feature>
<dbReference type="InterPro" id="IPR002471">
    <property type="entry name" value="Pept_S9_AS"/>
</dbReference>
<keyword evidence="3" id="KW-0031">Aminopeptidase</keyword>
<keyword evidence="12" id="KW-0325">Glycoprotein</keyword>
<keyword evidence="7" id="KW-0378">Hydrolase</keyword>
<dbReference type="AlphaFoldDB" id="A0A5E8BY94"/>
<feature type="transmembrane region" description="Helical" evidence="14">
    <location>
        <begin position="121"/>
        <end position="142"/>
    </location>
</feature>
<dbReference type="GO" id="GO:0005886">
    <property type="term" value="C:plasma membrane"/>
    <property type="evidence" value="ECO:0007669"/>
    <property type="project" value="TreeGrafter"/>
</dbReference>
<dbReference type="Gene3D" id="2.140.10.30">
    <property type="entry name" value="Dipeptidylpeptidase IV, N-terminal domain"/>
    <property type="match status" value="1"/>
</dbReference>
<feature type="compositionally biased region" description="Low complexity" evidence="13">
    <location>
        <begin position="147"/>
        <end position="171"/>
    </location>
</feature>
<dbReference type="GO" id="GO:0008239">
    <property type="term" value="F:dipeptidyl-peptidase activity"/>
    <property type="evidence" value="ECO:0007669"/>
    <property type="project" value="TreeGrafter"/>
</dbReference>
<keyword evidence="4" id="KW-0926">Vacuole</keyword>
<dbReference type="GO" id="GO:0005774">
    <property type="term" value="C:vacuolar membrane"/>
    <property type="evidence" value="ECO:0007669"/>
    <property type="project" value="UniProtKB-SubCell"/>
</dbReference>
<evidence type="ECO:0000256" key="14">
    <source>
        <dbReference type="SAM" id="Phobius"/>
    </source>
</evidence>
<gene>
    <name evidence="17" type="ORF">SAPINGB_P005066</name>
</gene>
<dbReference type="FunFam" id="3.40.50.1820:FF:000003">
    <property type="entry name" value="Dipeptidyl peptidase 4"/>
    <property type="match status" value="1"/>
</dbReference>
<organism evidence="17 18">
    <name type="scientific">Magnusiomyces paraingens</name>
    <dbReference type="NCBI Taxonomy" id="2606893"/>
    <lineage>
        <taxon>Eukaryota</taxon>
        <taxon>Fungi</taxon>
        <taxon>Dikarya</taxon>
        <taxon>Ascomycota</taxon>
        <taxon>Saccharomycotina</taxon>
        <taxon>Dipodascomycetes</taxon>
        <taxon>Dipodascales</taxon>
        <taxon>Dipodascaceae</taxon>
        <taxon>Magnusiomyces</taxon>
    </lineage>
</organism>
<dbReference type="GO" id="GO:0004252">
    <property type="term" value="F:serine-type endopeptidase activity"/>
    <property type="evidence" value="ECO:0007669"/>
    <property type="project" value="InterPro"/>
</dbReference>
<keyword evidence="6 14" id="KW-0812">Transmembrane</keyword>
<dbReference type="SUPFAM" id="SSF82171">
    <property type="entry name" value="DPP6 N-terminal domain-like"/>
    <property type="match status" value="1"/>
</dbReference>
<keyword evidence="8" id="KW-0720">Serine protease</keyword>
<evidence type="ECO:0000256" key="7">
    <source>
        <dbReference type="ARBA" id="ARBA00022801"/>
    </source>
</evidence>
<evidence type="ECO:0000313" key="18">
    <source>
        <dbReference type="Proteomes" id="UP000398389"/>
    </source>
</evidence>
<dbReference type="Proteomes" id="UP000398389">
    <property type="component" value="Unassembled WGS sequence"/>
</dbReference>
<feature type="compositionally biased region" description="Acidic residues" evidence="13">
    <location>
        <begin position="86"/>
        <end position="95"/>
    </location>
</feature>
<dbReference type="SUPFAM" id="SSF53474">
    <property type="entry name" value="alpha/beta-Hydrolases"/>
    <property type="match status" value="1"/>
</dbReference>
<dbReference type="RefSeq" id="XP_031855672.1">
    <property type="nucleotide sequence ID" value="XM_031999781.1"/>
</dbReference>
<dbReference type="PROSITE" id="PS00708">
    <property type="entry name" value="PRO_ENDOPEP_SER"/>
    <property type="match status" value="1"/>
</dbReference>
<dbReference type="Pfam" id="PF00326">
    <property type="entry name" value="Peptidase_S9"/>
    <property type="match status" value="1"/>
</dbReference>
<proteinExistence type="inferred from homology"/>
<dbReference type="GO" id="GO:0004177">
    <property type="term" value="F:aminopeptidase activity"/>
    <property type="evidence" value="ECO:0007669"/>
    <property type="project" value="UniProtKB-KW"/>
</dbReference>
<keyword evidence="9" id="KW-0735">Signal-anchor</keyword>
<feature type="domain" description="Dipeptidylpeptidase IV N-terminal" evidence="16">
    <location>
        <begin position="268"/>
        <end position="638"/>
    </location>
</feature>
<evidence type="ECO:0000256" key="13">
    <source>
        <dbReference type="SAM" id="MobiDB-lite"/>
    </source>
</evidence>
<dbReference type="GeneID" id="43583881"/>
<evidence type="ECO:0008006" key="19">
    <source>
        <dbReference type="Google" id="ProtNLM"/>
    </source>
</evidence>
<name>A0A5E8BY94_9ASCO</name>
<dbReference type="InterPro" id="IPR001375">
    <property type="entry name" value="Peptidase_S9_cat"/>
</dbReference>
<accession>A0A5E8BY94</accession>
<evidence type="ECO:0000256" key="11">
    <source>
        <dbReference type="ARBA" id="ARBA00023136"/>
    </source>
</evidence>
<evidence type="ECO:0000256" key="12">
    <source>
        <dbReference type="ARBA" id="ARBA00023180"/>
    </source>
</evidence>
<evidence type="ECO:0000256" key="10">
    <source>
        <dbReference type="ARBA" id="ARBA00022989"/>
    </source>
</evidence>
<comment type="similarity">
    <text evidence="2">Belongs to the peptidase S9B family.</text>
</comment>
<sequence length="945" mass="106351">MTVAGDNPYQSLDAAEQHPSSTSTTVKPTSNESDRSTISSILEEINDHAEKISTSRARTTPSSGIHRDSHDDFEDLDFERAGGLPNDDDEFDDTAADDKAGFLGTTPKNNKKKQASRRRTFLMLATGLILFLLLGFFMLYAIRNAPASTSSSSSSSTTTTTPETTSDAPTTEKTLSGPGLSQPQIDSDKKLFLMNTWRTGALRADFESLEWVPPAPGSSDVLLLEESIDGFALVNWPDRSSRKIIFTSDQRSFLFEKDVFLVSRLLLSPDQKYAILVANQIKNYRHSSFANYFLYNIETKFTEPLYPGHHSSKIAVSRWSPASDKVAFVLDNNLYIRDITSQNVDQITKDGGTELFYGRPDWVYEEEVFGADFALWWSPKGDYLAYLRTNDSAVEEFPIPYFVQKSPASSHPYPKVRKIKYPKPGTPNPVVDLLLLDVNSQESYHVPVEKNDEEDLEKLITEVVWTGDSKAVLRISDRDSSVLRVGVIDAEKRTGNVSRRVDVGKNSGWFEISQNTHFIPADPEKGRPDDGYIDMNVIDGYNHLVYYSPIDSGEPKVILTSGPWEVDDAQVAFNPKTNRVYFTATKKSSIERHVYSVKLDGTDLKAITDESKDGWYDASYSPNSKYVVLNYMGPEVPWQVVLDLEADDIWGSAVHLQENDKLKEKLKEYELPTRIFSKVKVAEDNDGNDIFANAVEYRPPGFNESLQYPVLFYVYGGPVSQLVQKIFSYSFQHVVSSSLNAVVVTVDGRGTGFRGRDFRSVVRGHLGRYEAQDQITAAKEWAAKPYVDSERLAIWGWSYGGFMTLKTLETDGGETFSYGMAVAPVTDWRFYDSIYTERYMRLPGPNKAGYDESAITNVKNIAKNTRFLVMHGSGDDNVHFQHTLTLLDKFDLAGVERYDMHVFPDSDHSIFYHGANTIVYDKLLHWIGDAFSGKFLTLLKKRSEI</sequence>
<evidence type="ECO:0000256" key="8">
    <source>
        <dbReference type="ARBA" id="ARBA00022825"/>
    </source>
</evidence>
<keyword evidence="10 14" id="KW-1133">Transmembrane helix</keyword>
<comment type="subcellular location">
    <subcellularLocation>
        <location evidence="1">Vacuole membrane</location>
        <topology evidence="1">Single-pass type II membrane protein</topology>
    </subcellularLocation>
</comment>
<dbReference type="InterPro" id="IPR029058">
    <property type="entry name" value="AB_hydrolase_fold"/>
</dbReference>
<evidence type="ECO:0000259" key="16">
    <source>
        <dbReference type="Pfam" id="PF00930"/>
    </source>
</evidence>
<feature type="compositionally biased region" description="Low complexity" evidence="13">
    <location>
        <begin position="19"/>
        <end position="30"/>
    </location>
</feature>
<dbReference type="GO" id="GO:0006508">
    <property type="term" value="P:proteolysis"/>
    <property type="evidence" value="ECO:0007669"/>
    <property type="project" value="UniProtKB-KW"/>
</dbReference>
<evidence type="ECO:0000256" key="5">
    <source>
        <dbReference type="ARBA" id="ARBA00022670"/>
    </source>
</evidence>
<evidence type="ECO:0000256" key="2">
    <source>
        <dbReference type="ARBA" id="ARBA00006150"/>
    </source>
</evidence>
<keyword evidence="5" id="KW-0645">Protease</keyword>
<evidence type="ECO:0000256" key="6">
    <source>
        <dbReference type="ARBA" id="ARBA00022692"/>
    </source>
</evidence>
<dbReference type="OrthoDB" id="16520at2759"/>
<reference evidence="17 18" key="1">
    <citation type="submission" date="2019-09" db="EMBL/GenBank/DDBJ databases">
        <authorList>
            <person name="Brejova B."/>
        </authorList>
    </citation>
    <scope>NUCLEOTIDE SEQUENCE [LARGE SCALE GENOMIC DNA]</scope>
</reference>
<feature type="region of interest" description="Disordered" evidence="13">
    <location>
        <begin position="147"/>
        <end position="184"/>
    </location>
</feature>
<feature type="domain" description="Peptidase S9 prolyl oligopeptidase catalytic" evidence="15">
    <location>
        <begin position="728"/>
        <end position="932"/>
    </location>
</feature>